<protein>
    <submittedName>
        <fullName evidence="1">Uncharacterized protein</fullName>
    </submittedName>
</protein>
<name>H5XZC9_9FIRM</name>
<dbReference type="EMBL" id="CM001441">
    <property type="protein sequence ID" value="EHQ91835.1"/>
    <property type="molecule type" value="Genomic_DNA"/>
</dbReference>
<gene>
    <name evidence="1" type="ORF">DesyoDRAFT_4892</name>
</gene>
<evidence type="ECO:0000313" key="1">
    <source>
        <dbReference type="EMBL" id="EHQ91835.1"/>
    </source>
</evidence>
<accession>H5XZC9</accession>
<dbReference type="STRING" id="768710.DesyoDRAFT_4892"/>
<dbReference type="AlphaFoldDB" id="H5XZC9"/>
<proteinExistence type="predicted"/>
<dbReference type="Proteomes" id="UP000005104">
    <property type="component" value="Chromosome"/>
</dbReference>
<sequence>MRGDGATGSHQVLPGGLARKCPVDSFAEAAISKEDLSAEGSSRTGEWATLGMLRDMKALSLHELTNLARMWTKQPDLSAPVETT</sequence>
<dbReference type="HOGENOM" id="CLU_2522224_0_0_9"/>
<reference evidence="1 2" key="1">
    <citation type="submission" date="2011-11" db="EMBL/GenBank/DDBJ databases">
        <title>The Noncontiguous Finished genome of Desulfosporosinus youngiae DSM 17734.</title>
        <authorList>
            <consortium name="US DOE Joint Genome Institute (JGI-PGF)"/>
            <person name="Lucas S."/>
            <person name="Han J."/>
            <person name="Lapidus A."/>
            <person name="Cheng J.-F."/>
            <person name="Goodwin L."/>
            <person name="Pitluck S."/>
            <person name="Peters L."/>
            <person name="Ovchinnikova G."/>
            <person name="Lu M."/>
            <person name="Land M.L."/>
            <person name="Hauser L."/>
            <person name="Pester M."/>
            <person name="Spring S."/>
            <person name="Ollivier B."/>
            <person name="Rattei T."/>
            <person name="Klenk H.-P."/>
            <person name="Wagner M."/>
            <person name="Loy A."/>
            <person name="Woyke T.J."/>
        </authorList>
    </citation>
    <scope>NUCLEOTIDE SEQUENCE [LARGE SCALE GENOMIC DNA]</scope>
    <source>
        <strain evidence="1 2">DSM 17734</strain>
    </source>
</reference>
<organism evidence="1 2">
    <name type="scientific">Desulfosporosinus youngiae DSM 17734</name>
    <dbReference type="NCBI Taxonomy" id="768710"/>
    <lineage>
        <taxon>Bacteria</taxon>
        <taxon>Bacillati</taxon>
        <taxon>Bacillota</taxon>
        <taxon>Clostridia</taxon>
        <taxon>Eubacteriales</taxon>
        <taxon>Desulfitobacteriaceae</taxon>
        <taxon>Desulfosporosinus</taxon>
    </lineage>
</organism>
<keyword evidence="2" id="KW-1185">Reference proteome</keyword>
<evidence type="ECO:0000313" key="2">
    <source>
        <dbReference type="Proteomes" id="UP000005104"/>
    </source>
</evidence>